<dbReference type="Pfam" id="PF01553">
    <property type="entry name" value="Acyltransferase"/>
    <property type="match status" value="1"/>
</dbReference>
<gene>
    <name evidence="5" type="ORF">DDY73_13590</name>
</gene>
<dbReference type="Proteomes" id="UP000262954">
    <property type="component" value="Unassembled WGS sequence"/>
</dbReference>
<accession>A0A354M686</accession>
<dbReference type="SMART" id="SM00563">
    <property type="entry name" value="PlsC"/>
    <property type="match status" value="1"/>
</dbReference>
<sequence length="181" mass="21073">MRKKVCRFILHLLGWKVEVSVPDYPKCVICVAPHTSNTDFFLGKLAYLSIGRHAGFLIKKDWFFFPLNIIFRSMGGIPVDRSKHSDLIDQIVGKFNKHEHFSIAITPEATRKRNPDWKKGFYFIALKANVPIVLAYIDYKEKSIGLKKTFIPTGNFEKDLIEIKQFYKNYHAKYPDLFAIE</sequence>
<evidence type="ECO:0000313" key="6">
    <source>
        <dbReference type="Proteomes" id="UP000262954"/>
    </source>
</evidence>
<evidence type="ECO:0000256" key="3">
    <source>
        <dbReference type="ARBA" id="ARBA00023315"/>
    </source>
</evidence>
<keyword evidence="2 5" id="KW-0808">Transferase</keyword>
<name>A0A354M686_9BACT</name>
<evidence type="ECO:0000259" key="4">
    <source>
        <dbReference type="SMART" id="SM00563"/>
    </source>
</evidence>
<organism evidence="5 6">
    <name type="scientific">Coprobacter fastidiosus</name>
    <dbReference type="NCBI Taxonomy" id="1099853"/>
    <lineage>
        <taxon>Bacteria</taxon>
        <taxon>Pseudomonadati</taxon>
        <taxon>Bacteroidota</taxon>
        <taxon>Bacteroidia</taxon>
        <taxon>Bacteroidales</taxon>
        <taxon>Barnesiellaceae</taxon>
        <taxon>Coprobacter</taxon>
    </lineage>
</organism>
<dbReference type="AlphaFoldDB" id="A0A354M686"/>
<dbReference type="PANTHER" id="PTHR10434">
    <property type="entry name" value="1-ACYL-SN-GLYCEROL-3-PHOSPHATE ACYLTRANSFERASE"/>
    <property type="match status" value="1"/>
</dbReference>
<evidence type="ECO:0000256" key="1">
    <source>
        <dbReference type="ARBA" id="ARBA00005189"/>
    </source>
</evidence>
<dbReference type="SUPFAM" id="SSF69593">
    <property type="entry name" value="Glycerol-3-phosphate (1)-acyltransferase"/>
    <property type="match status" value="1"/>
</dbReference>
<reference evidence="5 6" key="1">
    <citation type="journal article" date="2018" name="Nat. Biotechnol.">
        <title>A standardized bacterial taxonomy based on genome phylogeny substantially revises the tree of life.</title>
        <authorList>
            <person name="Parks D.H."/>
            <person name="Chuvochina M."/>
            <person name="Waite D.W."/>
            <person name="Rinke C."/>
            <person name="Skarshewski A."/>
            <person name="Chaumeil P.A."/>
            <person name="Hugenholtz P."/>
        </authorList>
    </citation>
    <scope>NUCLEOTIDE SEQUENCE [LARGE SCALE GENOMIC DNA]</scope>
    <source>
        <strain evidence="5">UBA11482</strain>
    </source>
</reference>
<evidence type="ECO:0000256" key="2">
    <source>
        <dbReference type="ARBA" id="ARBA00022679"/>
    </source>
</evidence>
<comment type="caution">
    <text evidence="5">The sequence shown here is derived from an EMBL/GenBank/DDBJ whole genome shotgun (WGS) entry which is preliminary data.</text>
</comment>
<proteinExistence type="predicted"/>
<dbReference type="EMBL" id="DNWC01000170">
    <property type="protein sequence ID" value="HBJ10025.1"/>
    <property type="molecule type" value="Genomic_DNA"/>
</dbReference>
<feature type="domain" description="Phospholipid/glycerol acyltransferase" evidence="4">
    <location>
        <begin position="28"/>
        <end position="140"/>
    </location>
</feature>
<dbReference type="GO" id="GO:0006654">
    <property type="term" value="P:phosphatidic acid biosynthetic process"/>
    <property type="evidence" value="ECO:0007669"/>
    <property type="project" value="TreeGrafter"/>
</dbReference>
<keyword evidence="3 5" id="KW-0012">Acyltransferase</keyword>
<dbReference type="GO" id="GO:0003841">
    <property type="term" value="F:1-acylglycerol-3-phosphate O-acyltransferase activity"/>
    <property type="evidence" value="ECO:0007669"/>
    <property type="project" value="TreeGrafter"/>
</dbReference>
<dbReference type="InterPro" id="IPR002123">
    <property type="entry name" value="Plipid/glycerol_acylTrfase"/>
</dbReference>
<dbReference type="PANTHER" id="PTHR10434:SF9">
    <property type="entry name" value="PHOSPHOLIPID_GLYCEROL ACYLTRANSFERASE DOMAIN-CONTAINING PROTEIN"/>
    <property type="match status" value="1"/>
</dbReference>
<comment type="pathway">
    <text evidence="1">Lipid metabolism.</text>
</comment>
<protein>
    <submittedName>
        <fullName evidence="5">Acyltransferase</fullName>
    </submittedName>
</protein>
<evidence type="ECO:0000313" key="5">
    <source>
        <dbReference type="EMBL" id="HBJ10025.1"/>
    </source>
</evidence>